<comment type="caution">
    <text evidence="2">The sequence shown here is derived from an EMBL/GenBank/DDBJ whole genome shotgun (WGS) entry which is preliminary data.</text>
</comment>
<evidence type="ECO:0000313" key="3">
    <source>
        <dbReference type="Proteomes" id="UP001295684"/>
    </source>
</evidence>
<feature type="compositionally biased region" description="Basic residues" evidence="1">
    <location>
        <begin position="203"/>
        <end position="216"/>
    </location>
</feature>
<gene>
    <name evidence="2" type="ORF">ECRASSUSDP1_LOCUS13971</name>
</gene>
<protein>
    <submittedName>
        <fullName evidence="2">Uncharacterized protein</fullName>
    </submittedName>
</protein>
<keyword evidence="3" id="KW-1185">Reference proteome</keyword>
<dbReference type="EMBL" id="CAMPGE010013935">
    <property type="protein sequence ID" value="CAI2372640.1"/>
    <property type="molecule type" value="Genomic_DNA"/>
</dbReference>
<accession>A0AAD1XHA1</accession>
<feature type="region of interest" description="Disordered" evidence="1">
    <location>
        <begin position="202"/>
        <end position="226"/>
    </location>
</feature>
<evidence type="ECO:0000256" key="1">
    <source>
        <dbReference type="SAM" id="MobiDB-lite"/>
    </source>
</evidence>
<dbReference type="Proteomes" id="UP001295684">
    <property type="component" value="Unassembled WGS sequence"/>
</dbReference>
<organism evidence="2 3">
    <name type="scientific">Euplotes crassus</name>
    <dbReference type="NCBI Taxonomy" id="5936"/>
    <lineage>
        <taxon>Eukaryota</taxon>
        <taxon>Sar</taxon>
        <taxon>Alveolata</taxon>
        <taxon>Ciliophora</taxon>
        <taxon>Intramacronucleata</taxon>
        <taxon>Spirotrichea</taxon>
        <taxon>Hypotrichia</taxon>
        <taxon>Euplotida</taxon>
        <taxon>Euplotidae</taxon>
        <taxon>Moneuplotes</taxon>
    </lineage>
</organism>
<name>A0AAD1XHA1_EUPCR</name>
<evidence type="ECO:0000313" key="2">
    <source>
        <dbReference type="EMBL" id="CAI2372640.1"/>
    </source>
</evidence>
<dbReference type="AlphaFoldDB" id="A0AAD1XHA1"/>
<sequence length="323" mass="37074">MKTSASQSMYQNSSDRISSLIQLSREVIKKETALEQQKRINLLKSKPDEFNKKLFVKKTSLYKPNQHASKNLDPSSLAYQINYKFMQRKLLTKSQDKIDEKEDVKKQVGSTKKESTRYSYLQGEAYKPLHTKSKVRKLILNRAKNKFCKERNKLGAKRMPQLVSLNIPATLQQKMLPRGVSTHRNGNEITIGGSYDKVGFKKSTSRRRISKSRKIQSRNDRNSFTPKQKVTLKKLKKLNGSLITLKKSLRNLKSDLKQDAKTSMERSSSQFSLPKDFDEHEYKIISGTGSSLSAYRCTLDFCPYSRSASKDHFSPPGPYTSRV</sequence>
<proteinExistence type="predicted"/>
<reference evidence="2" key="1">
    <citation type="submission" date="2023-07" db="EMBL/GenBank/DDBJ databases">
        <authorList>
            <consortium name="AG Swart"/>
            <person name="Singh M."/>
            <person name="Singh A."/>
            <person name="Seah K."/>
            <person name="Emmerich C."/>
        </authorList>
    </citation>
    <scope>NUCLEOTIDE SEQUENCE</scope>
    <source>
        <strain evidence="2">DP1</strain>
    </source>
</reference>